<accession>A0A7S0WT38</accession>
<reference evidence="5" key="1">
    <citation type="submission" date="2021-01" db="EMBL/GenBank/DDBJ databases">
        <authorList>
            <person name="Corre E."/>
            <person name="Pelletier E."/>
            <person name="Niang G."/>
            <person name="Scheremetjew M."/>
            <person name="Finn R."/>
            <person name="Kale V."/>
            <person name="Holt S."/>
            <person name="Cochrane G."/>
            <person name="Meng A."/>
            <person name="Brown T."/>
            <person name="Cohen L."/>
        </authorList>
    </citation>
    <scope>NUCLEOTIDE SEQUENCE</scope>
    <source>
        <strain evidence="5">CCMP722</strain>
    </source>
</reference>
<sequence length="155" mass="15451">MGDIDERPDSCAFKTLSATISSFGVGAVFGAVSATWNDVPKVMKGKAFPALMSTGRVMGSYGVTFAAVGAAFASTECIAEGVRNKQDFVNAAVGGAVAGGVVGARIGRLGVAVAAAASLAATSALVDTTGSLRGSGLFADGATPPLQYYPYSTKE</sequence>
<dbReference type="GO" id="GO:0042721">
    <property type="term" value="C:TIM22 mitochondrial import inner membrane insertion complex"/>
    <property type="evidence" value="ECO:0007669"/>
    <property type="project" value="InterPro"/>
</dbReference>
<dbReference type="PANTHER" id="PTHR14110">
    <property type="entry name" value="MITOCHONDRIAL IMPORT INNER MEMBRANE TRANSLOCASE SUBUNIT TIM22"/>
    <property type="match status" value="1"/>
</dbReference>
<dbReference type="AlphaFoldDB" id="A0A7S0WT38"/>
<evidence type="ECO:0000256" key="4">
    <source>
        <dbReference type="ARBA" id="ARBA00023136"/>
    </source>
</evidence>
<proteinExistence type="predicted"/>
<evidence type="ECO:0000313" key="5">
    <source>
        <dbReference type="EMBL" id="CAD8682718.1"/>
    </source>
</evidence>
<evidence type="ECO:0000256" key="1">
    <source>
        <dbReference type="ARBA" id="ARBA00004141"/>
    </source>
</evidence>
<protein>
    <recommendedName>
        <fullName evidence="6">Complex I-B14.7</fullName>
    </recommendedName>
</protein>
<dbReference type="EMBL" id="HBFA01031897">
    <property type="protein sequence ID" value="CAD8682718.1"/>
    <property type="molecule type" value="Transcribed_RNA"/>
</dbReference>
<comment type="subcellular location">
    <subcellularLocation>
        <location evidence="1">Membrane</location>
        <topology evidence="1">Multi-pass membrane protein</topology>
    </subcellularLocation>
</comment>
<dbReference type="PANTHER" id="PTHR14110:SF18">
    <property type="entry name" value="OUTER ENVELOPE PORE PROTEIN 16-3, CHLOROPLASTIC_MITOCHONDRIAL"/>
    <property type="match status" value="1"/>
</dbReference>
<name>A0A7S0WT38_9CHLO</name>
<dbReference type="GO" id="GO:0045039">
    <property type="term" value="P:protein insertion into mitochondrial inner membrane"/>
    <property type="evidence" value="ECO:0007669"/>
    <property type="project" value="InterPro"/>
</dbReference>
<evidence type="ECO:0000256" key="2">
    <source>
        <dbReference type="ARBA" id="ARBA00022692"/>
    </source>
</evidence>
<keyword evidence="4" id="KW-0472">Membrane</keyword>
<evidence type="ECO:0000256" key="3">
    <source>
        <dbReference type="ARBA" id="ARBA00022989"/>
    </source>
</evidence>
<evidence type="ECO:0008006" key="6">
    <source>
        <dbReference type="Google" id="ProtNLM"/>
    </source>
</evidence>
<organism evidence="5">
    <name type="scientific">Pyramimonas obovata</name>
    <dbReference type="NCBI Taxonomy" id="1411642"/>
    <lineage>
        <taxon>Eukaryota</taxon>
        <taxon>Viridiplantae</taxon>
        <taxon>Chlorophyta</taxon>
        <taxon>Pyramimonadophyceae</taxon>
        <taxon>Pyramimonadales</taxon>
        <taxon>Pyramimonadaceae</taxon>
        <taxon>Pyramimonas</taxon>
        <taxon>Pyramimonas incertae sedis</taxon>
    </lineage>
</organism>
<keyword evidence="3" id="KW-1133">Transmembrane helix</keyword>
<dbReference type="Pfam" id="PF02466">
    <property type="entry name" value="Tim17"/>
    <property type="match status" value="1"/>
</dbReference>
<keyword evidence="2" id="KW-0812">Transmembrane</keyword>
<gene>
    <name evidence="5" type="ORF">POBO1169_LOCUS16053</name>
</gene>
<dbReference type="InterPro" id="IPR039175">
    <property type="entry name" value="TIM22"/>
</dbReference>